<evidence type="ECO:0000313" key="2">
    <source>
        <dbReference type="Proteomes" id="UP000781958"/>
    </source>
</evidence>
<sequence>MRTTLRIPGAALPRSLALGVLAVCRAVTPRRRPRPADPHRFDDRLLRDIGVSRTDLMSASRLGRRGDGWSD</sequence>
<evidence type="ECO:0008006" key="3">
    <source>
        <dbReference type="Google" id="ProtNLM"/>
    </source>
</evidence>
<evidence type="ECO:0000313" key="1">
    <source>
        <dbReference type="EMBL" id="MBP2291737.1"/>
    </source>
</evidence>
<gene>
    <name evidence="1" type="ORF">J2851_001486</name>
</gene>
<protein>
    <recommendedName>
        <fullName evidence="3">DUF1127 domain-containing protein</fullName>
    </recommendedName>
</protein>
<proteinExistence type="predicted"/>
<dbReference type="EMBL" id="JAGINP010000004">
    <property type="protein sequence ID" value="MBP2291737.1"/>
    <property type="molecule type" value="Genomic_DNA"/>
</dbReference>
<keyword evidence="2" id="KW-1185">Reference proteome</keyword>
<reference evidence="1 2" key="1">
    <citation type="submission" date="2021-03" db="EMBL/GenBank/DDBJ databases">
        <title>Genomic Encyclopedia of Type Strains, Phase III (KMG-III): the genomes of soil and plant-associated and newly described type strains.</title>
        <authorList>
            <person name="Whitman W."/>
        </authorList>
    </citation>
    <scope>NUCLEOTIDE SEQUENCE [LARGE SCALE GENOMIC DNA]</scope>
    <source>
        <strain evidence="1 2">IMMIB AFH-6</strain>
    </source>
</reference>
<accession>A0ABS4SGP7</accession>
<comment type="caution">
    <text evidence="1">The sequence shown here is derived from an EMBL/GenBank/DDBJ whole genome shotgun (WGS) entry which is preliminary data.</text>
</comment>
<dbReference type="RefSeq" id="WP_209765321.1">
    <property type="nucleotide sequence ID" value="NZ_JAGINP010000004.1"/>
</dbReference>
<name>A0ABS4SGP7_9PROT</name>
<dbReference type="Proteomes" id="UP000781958">
    <property type="component" value="Unassembled WGS sequence"/>
</dbReference>
<organism evidence="1 2">
    <name type="scientific">Azospirillum rugosum</name>
    <dbReference type="NCBI Taxonomy" id="416170"/>
    <lineage>
        <taxon>Bacteria</taxon>
        <taxon>Pseudomonadati</taxon>
        <taxon>Pseudomonadota</taxon>
        <taxon>Alphaproteobacteria</taxon>
        <taxon>Rhodospirillales</taxon>
        <taxon>Azospirillaceae</taxon>
        <taxon>Azospirillum</taxon>
    </lineage>
</organism>